<dbReference type="SUPFAM" id="SSF53756">
    <property type="entry name" value="UDP-Glycosyltransferase/glycogen phosphorylase"/>
    <property type="match status" value="1"/>
</dbReference>
<keyword evidence="6" id="KW-1185">Reference proteome</keyword>
<dbReference type="InterPro" id="IPR001296">
    <property type="entry name" value="Glyco_trans_1"/>
</dbReference>
<name>A0A919N5K2_9ACTN</name>
<keyword evidence="2 5" id="KW-0808">Transferase</keyword>
<evidence type="ECO:0000259" key="3">
    <source>
        <dbReference type="Pfam" id="PF00534"/>
    </source>
</evidence>
<evidence type="ECO:0000256" key="2">
    <source>
        <dbReference type="ARBA" id="ARBA00022679"/>
    </source>
</evidence>
<proteinExistence type="predicted"/>
<dbReference type="InterPro" id="IPR028098">
    <property type="entry name" value="Glyco_trans_4-like_N"/>
</dbReference>
<dbReference type="GO" id="GO:0016758">
    <property type="term" value="F:hexosyltransferase activity"/>
    <property type="evidence" value="ECO:0007669"/>
    <property type="project" value="TreeGrafter"/>
</dbReference>
<evidence type="ECO:0000313" key="6">
    <source>
        <dbReference type="Proteomes" id="UP000629619"/>
    </source>
</evidence>
<accession>A0A919N5K2</accession>
<protein>
    <submittedName>
        <fullName evidence="5">Glycosyl transferase</fullName>
    </submittedName>
</protein>
<dbReference type="GO" id="GO:1901137">
    <property type="term" value="P:carbohydrate derivative biosynthetic process"/>
    <property type="evidence" value="ECO:0007669"/>
    <property type="project" value="UniProtKB-ARBA"/>
</dbReference>
<dbReference type="PANTHER" id="PTHR45947:SF3">
    <property type="entry name" value="SULFOQUINOVOSYL TRANSFERASE SQD2"/>
    <property type="match status" value="1"/>
</dbReference>
<keyword evidence="1" id="KW-0328">Glycosyltransferase</keyword>
<dbReference type="Pfam" id="PF13439">
    <property type="entry name" value="Glyco_transf_4"/>
    <property type="match status" value="1"/>
</dbReference>
<sequence length="405" mass="43517">MRIAMISEHASPLAALGGVDAGGQNAHVAELAGALAAAGHTLRVYTRRDDPGRPVVVPMADRVEVVHVPAGPAESLPKDQLLPYMGEFANWMADDWRDFAPEVAHAHFWMSGLAMVTAARRCDVPSVLTYHALGTVKKRHQGSADTSPAHRIGYERELGRVVDRVVVQCQDEVRELVLLGVPRSRTTLVPSGVNVSRFRKDGPVAPRSGRLRILSVGRLVPRKGFEDLIRALPEVPRAELVIVGGPQAALLERDPYAQRLLRLAKECHVEDRVQLVGAVAADRMPAWYRSADVVAATPWYEPFGLTPLEAMACGVPVVASAVGGLTDTVVDGVTGDLVAPQDPRGLSQALRRILGDDNRRLSYSAAAVDRAVHAYAWPQIAGRMSALYASAAGVPVADRRTPAVA</sequence>
<dbReference type="Proteomes" id="UP000629619">
    <property type="component" value="Unassembled WGS sequence"/>
</dbReference>
<gene>
    <name evidence="5" type="ORF">Asi03nite_23260</name>
</gene>
<evidence type="ECO:0000256" key="1">
    <source>
        <dbReference type="ARBA" id="ARBA00022676"/>
    </source>
</evidence>
<comment type="caution">
    <text evidence="5">The sequence shown here is derived from an EMBL/GenBank/DDBJ whole genome shotgun (WGS) entry which is preliminary data.</text>
</comment>
<dbReference type="AlphaFoldDB" id="A0A919N5K2"/>
<reference evidence="5" key="1">
    <citation type="submission" date="2021-01" db="EMBL/GenBank/DDBJ databases">
        <title>Whole genome shotgun sequence of Actinoplanes siamensis NBRC 109076.</title>
        <authorList>
            <person name="Komaki H."/>
            <person name="Tamura T."/>
        </authorList>
    </citation>
    <scope>NUCLEOTIDE SEQUENCE</scope>
    <source>
        <strain evidence="5">NBRC 109076</strain>
    </source>
</reference>
<dbReference type="EMBL" id="BOMW01000021">
    <property type="protein sequence ID" value="GIF04788.1"/>
    <property type="molecule type" value="Genomic_DNA"/>
</dbReference>
<feature type="domain" description="Glycosyltransferase subfamily 4-like N-terminal" evidence="4">
    <location>
        <begin position="22"/>
        <end position="197"/>
    </location>
</feature>
<organism evidence="5 6">
    <name type="scientific">Actinoplanes siamensis</name>
    <dbReference type="NCBI Taxonomy" id="1223317"/>
    <lineage>
        <taxon>Bacteria</taxon>
        <taxon>Bacillati</taxon>
        <taxon>Actinomycetota</taxon>
        <taxon>Actinomycetes</taxon>
        <taxon>Micromonosporales</taxon>
        <taxon>Micromonosporaceae</taxon>
        <taxon>Actinoplanes</taxon>
    </lineage>
</organism>
<dbReference type="Pfam" id="PF00534">
    <property type="entry name" value="Glycos_transf_1"/>
    <property type="match status" value="1"/>
</dbReference>
<evidence type="ECO:0000259" key="4">
    <source>
        <dbReference type="Pfam" id="PF13439"/>
    </source>
</evidence>
<evidence type="ECO:0000313" key="5">
    <source>
        <dbReference type="EMBL" id="GIF04788.1"/>
    </source>
</evidence>
<dbReference type="InterPro" id="IPR050194">
    <property type="entry name" value="Glycosyltransferase_grp1"/>
</dbReference>
<dbReference type="Gene3D" id="3.40.50.2000">
    <property type="entry name" value="Glycogen Phosphorylase B"/>
    <property type="match status" value="2"/>
</dbReference>
<dbReference type="PANTHER" id="PTHR45947">
    <property type="entry name" value="SULFOQUINOVOSYL TRANSFERASE SQD2"/>
    <property type="match status" value="1"/>
</dbReference>
<dbReference type="RefSeq" id="WP_203678818.1">
    <property type="nucleotide sequence ID" value="NZ_BOMW01000021.1"/>
</dbReference>
<feature type="domain" description="Glycosyl transferase family 1" evidence="3">
    <location>
        <begin position="207"/>
        <end position="367"/>
    </location>
</feature>